<dbReference type="InterPro" id="IPR027417">
    <property type="entry name" value="P-loop_NTPase"/>
</dbReference>
<dbReference type="SUPFAM" id="SSF52540">
    <property type="entry name" value="P-loop containing nucleoside triphosphate hydrolases"/>
    <property type="match status" value="1"/>
</dbReference>
<gene>
    <name evidence="6" type="ORF">FOE78_10865</name>
</gene>
<dbReference type="SMART" id="SM01043">
    <property type="entry name" value="BTAD"/>
    <property type="match status" value="1"/>
</dbReference>
<accession>A0A516PYU4</accession>
<dbReference type="GO" id="GO:0003677">
    <property type="term" value="F:DNA binding"/>
    <property type="evidence" value="ECO:0007669"/>
    <property type="project" value="UniProtKB-UniRule"/>
</dbReference>
<dbReference type="PANTHER" id="PTHR47691">
    <property type="entry name" value="REGULATOR-RELATED"/>
    <property type="match status" value="1"/>
</dbReference>
<feature type="DNA-binding region" description="OmpR/PhoB-type" evidence="4">
    <location>
        <begin position="1"/>
        <end position="93"/>
    </location>
</feature>
<dbReference type="Gene3D" id="1.25.40.10">
    <property type="entry name" value="Tetratricopeptide repeat domain"/>
    <property type="match status" value="2"/>
</dbReference>
<dbReference type="InterPro" id="IPR011990">
    <property type="entry name" value="TPR-like_helical_dom_sf"/>
</dbReference>
<dbReference type="InterPro" id="IPR036388">
    <property type="entry name" value="WH-like_DNA-bd_sf"/>
</dbReference>
<sequence length="1125" mass="122384">MVPMQIALLGSLEITVAGRPIAVTGSRLRSLLVRLAVDAPKPVPSAELVDAVWGEEPPADAANALQSLVSRLRRALGDGDLVRAEPIGYRLQVERDAVDLRRFEQLADQARRLHREGRLDEALAACTDALVLWRGDPLADAGNAEYAVPVATAYRNQQLDLFGTRIDILLGLGRATELITELEQLVRAHPLREGFAAQQLRALAAAGRTSEALAAYERCRNYLAEQFGSDPGPELQELHLALLRGELQPATTPAGAAAGPRTNLRPGLTSFVGREAEMALLAQSLASSRLVTVVGPGGAGKTRTATEAATRWLARTGHPAWLVELAPVGAGENIPGAVLGALGLMDPRLLERNERAVSVDETERLLDQLRQQPCLLVLDNCEHLIDGAAKFAEDVLAQVPNLRVLATSREPLAITGEVLCGLPPLNLPPLDCPLDRAADFAAVRLWLDRATAIDPGFRLGEQTLSPVLEIVRRLDGLPLAIELAAARLRALPVADIARLLSDRFRLLTGGSRTSLPRHRTLRAVVEWSWDLLTEAERLLAMRLAVFPAGVGIDTATAICADDQLPASSISELLITLSDKSLLQRSATSPVRYRMLETIREYGIERLTETGGLLATRDRLADYFLELVQQLEPALRDRRQLEARRTLDLERDNIFAAVRYLLDNQRARDGLLMILAMLWLFQVRDHENELGYWLEQSIAAMEREPGDDQPDSLLDYGRLAAALANATGSPDVKWTQLRSKVADIMPRLESSPEPPFASLNALRLMLPVYLNLAEGSEQLEDGTDGGHPWPAPPLVSGELVTGLVRDAEQSGDPWVRGLVFMIVASIAENAGDLPAMDRYSARAAEEFEVCGDRWGLSSTMNFRAQVLTLRGDIPEAIELLEKALVLSPLMGADGDTLIIHLRLAALAMQTSDLASARRHLDALREAGHSAMEVERRLFADAVEVELRWQEDDHDGALALAAELRAKIADDDHPNRFASHRTAICTGAIAVAECGAARLAGTGTEDGLRHLAQAVADIRSGFRATMITQDIPLISEFSTVLADLAATAGRPERAAYLLGIGAGFIGVDNFQQGRRANVLRVINPLLDDATFREHFESGKRLARPDAMKALEPDGLITELGLQDLRLV</sequence>
<keyword evidence="3" id="KW-0802">TPR repeat</keyword>
<dbReference type="KEGG" id="mik:FOE78_10865"/>
<dbReference type="Pfam" id="PF03704">
    <property type="entry name" value="BTAD"/>
    <property type="match status" value="1"/>
</dbReference>
<evidence type="ECO:0000313" key="7">
    <source>
        <dbReference type="Proteomes" id="UP000319263"/>
    </source>
</evidence>
<dbReference type="SUPFAM" id="SSF48452">
    <property type="entry name" value="TPR-like"/>
    <property type="match status" value="2"/>
</dbReference>
<feature type="repeat" description="TPR" evidence="3">
    <location>
        <begin position="856"/>
        <end position="889"/>
    </location>
</feature>
<dbReference type="AlphaFoldDB" id="A0A516PYU4"/>
<keyword evidence="7" id="KW-1185">Reference proteome</keyword>
<dbReference type="SMART" id="SM00862">
    <property type="entry name" value="Trans_reg_C"/>
    <property type="match status" value="1"/>
</dbReference>
<dbReference type="Pfam" id="PF00486">
    <property type="entry name" value="Trans_reg_C"/>
    <property type="match status" value="1"/>
</dbReference>
<evidence type="ECO:0000256" key="3">
    <source>
        <dbReference type="PROSITE-ProRule" id="PRU00339"/>
    </source>
</evidence>
<name>A0A516PYU4_9ACTN</name>
<dbReference type="Proteomes" id="UP000319263">
    <property type="component" value="Chromosome"/>
</dbReference>
<feature type="domain" description="OmpR/PhoB-type" evidence="5">
    <location>
        <begin position="1"/>
        <end position="93"/>
    </location>
</feature>
<dbReference type="Gene3D" id="3.40.50.300">
    <property type="entry name" value="P-loop containing nucleotide triphosphate hydrolases"/>
    <property type="match status" value="1"/>
</dbReference>
<dbReference type="InterPro" id="IPR019734">
    <property type="entry name" value="TPR_rpt"/>
</dbReference>
<protein>
    <submittedName>
        <fullName evidence="6">AfsR/SARP family transcriptional regulator</fullName>
    </submittedName>
</protein>
<proteinExistence type="inferred from homology"/>
<evidence type="ECO:0000256" key="1">
    <source>
        <dbReference type="ARBA" id="ARBA00005820"/>
    </source>
</evidence>
<dbReference type="SMART" id="SM00028">
    <property type="entry name" value="TPR"/>
    <property type="match status" value="2"/>
</dbReference>
<organism evidence="6 7">
    <name type="scientific">Microlunatus elymi</name>
    <dbReference type="NCBI Taxonomy" id="2596828"/>
    <lineage>
        <taxon>Bacteria</taxon>
        <taxon>Bacillati</taxon>
        <taxon>Actinomycetota</taxon>
        <taxon>Actinomycetes</taxon>
        <taxon>Propionibacteriales</taxon>
        <taxon>Propionibacteriaceae</taxon>
        <taxon>Microlunatus</taxon>
    </lineage>
</organism>
<dbReference type="EMBL" id="CP041692">
    <property type="protein sequence ID" value="QDP96334.1"/>
    <property type="molecule type" value="Genomic_DNA"/>
</dbReference>
<dbReference type="OrthoDB" id="3755432at2"/>
<dbReference type="GO" id="GO:0006355">
    <property type="term" value="P:regulation of DNA-templated transcription"/>
    <property type="evidence" value="ECO:0007669"/>
    <property type="project" value="InterPro"/>
</dbReference>
<dbReference type="InterPro" id="IPR005158">
    <property type="entry name" value="BTAD"/>
</dbReference>
<dbReference type="InterPro" id="IPR016032">
    <property type="entry name" value="Sig_transdc_resp-reg_C-effctor"/>
</dbReference>
<dbReference type="SUPFAM" id="SSF46894">
    <property type="entry name" value="C-terminal effector domain of the bipartite response regulators"/>
    <property type="match status" value="1"/>
</dbReference>
<dbReference type="PRINTS" id="PR00364">
    <property type="entry name" value="DISEASERSIST"/>
</dbReference>
<dbReference type="PROSITE" id="PS51755">
    <property type="entry name" value="OMPR_PHOB"/>
    <property type="match status" value="1"/>
</dbReference>
<dbReference type="PANTHER" id="PTHR47691:SF3">
    <property type="entry name" value="HTH-TYPE TRANSCRIPTIONAL REGULATOR RV0890C-RELATED"/>
    <property type="match status" value="1"/>
</dbReference>
<keyword evidence="2 4" id="KW-0238">DNA-binding</keyword>
<evidence type="ECO:0000313" key="6">
    <source>
        <dbReference type="EMBL" id="QDP96334.1"/>
    </source>
</evidence>
<evidence type="ECO:0000259" key="5">
    <source>
        <dbReference type="PROSITE" id="PS51755"/>
    </source>
</evidence>
<dbReference type="PROSITE" id="PS50005">
    <property type="entry name" value="TPR"/>
    <property type="match status" value="1"/>
</dbReference>
<reference evidence="6 7" key="1">
    <citation type="submission" date="2019-07" db="EMBL/GenBank/DDBJ databases">
        <title>Microlunatus dokdonensis sp. nov. isolated from the rhizospheric soil of the wild plant Elymus tsukushiensis.</title>
        <authorList>
            <person name="Ghim S.-Y."/>
            <person name="Hwang Y.-J."/>
            <person name="Son J.-S."/>
            <person name="Shin J.-H."/>
        </authorList>
    </citation>
    <scope>NUCLEOTIDE SEQUENCE [LARGE SCALE GENOMIC DNA]</scope>
    <source>
        <strain evidence="6 7">KUDC0627</strain>
    </source>
</reference>
<dbReference type="GO" id="GO:0000160">
    <property type="term" value="P:phosphorelay signal transduction system"/>
    <property type="evidence" value="ECO:0007669"/>
    <property type="project" value="InterPro"/>
</dbReference>
<dbReference type="CDD" id="cd15831">
    <property type="entry name" value="BTAD"/>
    <property type="match status" value="1"/>
</dbReference>
<comment type="similarity">
    <text evidence="1">Belongs to the AfsR/DnrI/RedD regulatory family.</text>
</comment>
<dbReference type="InterPro" id="IPR001867">
    <property type="entry name" value="OmpR/PhoB-type_DNA-bd"/>
</dbReference>
<evidence type="ECO:0000256" key="2">
    <source>
        <dbReference type="ARBA" id="ARBA00023125"/>
    </source>
</evidence>
<evidence type="ECO:0000256" key="4">
    <source>
        <dbReference type="PROSITE-ProRule" id="PRU01091"/>
    </source>
</evidence>
<dbReference type="Gene3D" id="1.10.10.10">
    <property type="entry name" value="Winged helix-like DNA-binding domain superfamily/Winged helix DNA-binding domain"/>
    <property type="match status" value="1"/>
</dbReference>